<dbReference type="RefSeq" id="WP_130494489.1">
    <property type="nucleotide sequence ID" value="NZ_SGXD01000006.1"/>
</dbReference>
<dbReference type="InterPro" id="IPR017926">
    <property type="entry name" value="GATASE"/>
</dbReference>
<sequence length="227" mass="24115">MTTSGTVLVVQHGARDLLGHAGRALRAEGLTADVRNVARGDALPTSLAGHDGVLVCGGAQDAFRDAGFPTRQQELALVRAALRDGVPLLGICLGAQLLAQAAGAEGYRGERRETGWCTVRPTPAAALDPLWSGLPGELRVMQNHGNHFPLPPGAVLLVRGEADYRFQAFRVGARAWGMQFHLEADETMDYPAGMAEGEAFLDARPWAELVFRRFARVAAAGRGLLAA</sequence>
<dbReference type="PROSITE" id="PS51273">
    <property type="entry name" value="GATASE_TYPE_1"/>
    <property type="match status" value="1"/>
</dbReference>
<keyword evidence="2" id="KW-0315">Glutamine amidotransferase</keyword>
<proteinExistence type="predicted"/>
<dbReference type="Proteomes" id="UP000293638">
    <property type="component" value="Unassembled WGS sequence"/>
</dbReference>
<name>A0A4Q7NB63_9ACTN</name>
<dbReference type="AlphaFoldDB" id="A0A4Q7NB63"/>
<evidence type="ECO:0000313" key="3">
    <source>
        <dbReference type="Proteomes" id="UP000293638"/>
    </source>
</evidence>
<dbReference type="Gene3D" id="3.40.50.880">
    <property type="match status" value="1"/>
</dbReference>
<feature type="domain" description="Glutamine amidotransferase" evidence="1">
    <location>
        <begin position="24"/>
        <end position="187"/>
    </location>
</feature>
<dbReference type="GO" id="GO:0016740">
    <property type="term" value="F:transferase activity"/>
    <property type="evidence" value="ECO:0007669"/>
    <property type="project" value="UniProtKB-KW"/>
</dbReference>
<reference evidence="2 3" key="1">
    <citation type="submission" date="2019-02" db="EMBL/GenBank/DDBJ databases">
        <title>Genomic Encyclopedia of Type Strains, Phase IV (KMG-IV): sequencing the most valuable type-strain genomes for metagenomic binning, comparative biology and taxonomic classification.</title>
        <authorList>
            <person name="Goeker M."/>
        </authorList>
    </citation>
    <scope>NUCLEOTIDE SEQUENCE [LARGE SCALE GENOMIC DNA]</scope>
    <source>
        <strain evidence="2 3">DSM 45622</strain>
    </source>
</reference>
<dbReference type="InterPro" id="IPR044992">
    <property type="entry name" value="ChyE-like"/>
</dbReference>
<dbReference type="PANTHER" id="PTHR42695:SF5">
    <property type="entry name" value="GLUTAMINE AMIDOTRANSFERASE YLR126C-RELATED"/>
    <property type="match status" value="1"/>
</dbReference>
<dbReference type="GO" id="GO:0005829">
    <property type="term" value="C:cytosol"/>
    <property type="evidence" value="ECO:0007669"/>
    <property type="project" value="TreeGrafter"/>
</dbReference>
<keyword evidence="2" id="KW-0808">Transferase</keyword>
<dbReference type="EMBL" id="SGXD01000006">
    <property type="protein sequence ID" value="RZS79409.1"/>
    <property type="molecule type" value="Genomic_DNA"/>
</dbReference>
<dbReference type="PANTHER" id="PTHR42695">
    <property type="entry name" value="GLUTAMINE AMIDOTRANSFERASE YLR126C-RELATED"/>
    <property type="match status" value="1"/>
</dbReference>
<protein>
    <submittedName>
        <fullName evidence="2">GMP synthase-like glutamine amidotransferase</fullName>
    </submittedName>
</protein>
<organism evidence="2 3">
    <name type="scientific">Motilibacter rhizosphaerae</name>
    <dbReference type="NCBI Taxonomy" id="598652"/>
    <lineage>
        <taxon>Bacteria</taxon>
        <taxon>Bacillati</taxon>
        <taxon>Actinomycetota</taxon>
        <taxon>Actinomycetes</taxon>
        <taxon>Motilibacterales</taxon>
        <taxon>Motilibacteraceae</taxon>
        <taxon>Motilibacter</taxon>
    </lineage>
</organism>
<dbReference type="OrthoDB" id="5196541at2"/>
<dbReference type="InterPro" id="IPR029062">
    <property type="entry name" value="Class_I_gatase-like"/>
</dbReference>
<evidence type="ECO:0000259" key="1">
    <source>
        <dbReference type="Pfam" id="PF00117"/>
    </source>
</evidence>
<comment type="caution">
    <text evidence="2">The sequence shown here is derived from an EMBL/GenBank/DDBJ whole genome shotgun (WGS) entry which is preliminary data.</text>
</comment>
<keyword evidence="3" id="KW-1185">Reference proteome</keyword>
<dbReference type="Pfam" id="PF00117">
    <property type="entry name" value="GATase"/>
    <property type="match status" value="1"/>
</dbReference>
<dbReference type="SUPFAM" id="SSF52317">
    <property type="entry name" value="Class I glutamine amidotransferase-like"/>
    <property type="match status" value="1"/>
</dbReference>
<dbReference type="CDD" id="cd01741">
    <property type="entry name" value="GATase1_1"/>
    <property type="match status" value="1"/>
</dbReference>
<accession>A0A4Q7NB63</accession>
<gene>
    <name evidence="2" type="ORF">EV189_3763</name>
</gene>
<evidence type="ECO:0000313" key="2">
    <source>
        <dbReference type="EMBL" id="RZS79409.1"/>
    </source>
</evidence>